<dbReference type="GO" id="GO:0019900">
    <property type="term" value="F:kinase binding"/>
    <property type="evidence" value="ECO:0007669"/>
    <property type="project" value="InterPro"/>
</dbReference>
<evidence type="ECO:0000256" key="3">
    <source>
        <dbReference type="SAM" id="Coils"/>
    </source>
</evidence>
<feature type="coiled-coil region" evidence="3">
    <location>
        <begin position="118"/>
        <end position="204"/>
    </location>
</feature>
<sequence length="356" mass="41056">MQDLLSYSWDSETWQSPRRTNSVSSVVTPDGDTTPDVVRIMPSKEDSGSSGGSGSSGSMEKERKLQHKISELNAKVRRLDDQSTALIQDKADLVKRIKELEKGRKPLQEKNRKFLEKNMSLTVIKRNLEEKLEKLSEETAKLRCQADHNKKENQKLSDQLSFEKLERSSYEKMVRDMESLRRQAEEHEKTIEALQLACTEKDRRIELIVQRRRKQRSNKAQQKVVRFLLPARPRPGAAGIKETYYGYDDDSRSVDSELSSSSRLSSSRQSLDATIDDDGDDNVFEEFTREQYAQNYQRLAAEHLELERSFALLQAQGVHSHVDPQRETKVRKGLSVVTVLLRQDVGWLRESVLNMW</sequence>
<reference evidence="6" key="1">
    <citation type="journal article" date="2023" name="Mol. Biol. Evol.">
        <title>Third-Generation Sequencing Reveals the Adaptive Role of the Epigenome in Three Deep-Sea Polychaetes.</title>
        <authorList>
            <person name="Perez M."/>
            <person name="Aroh O."/>
            <person name="Sun Y."/>
            <person name="Lan Y."/>
            <person name="Juniper S.K."/>
            <person name="Young C.R."/>
            <person name="Angers B."/>
            <person name="Qian P.Y."/>
        </authorList>
    </citation>
    <scope>NUCLEOTIDE SEQUENCE</scope>
    <source>
        <strain evidence="6">R07B-5</strain>
    </source>
</reference>
<dbReference type="Pfam" id="PF16034">
    <property type="entry name" value="JAKMIP_CC3"/>
    <property type="match status" value="1"/>
</dbReference>
<evidence type="ECO:0000313" key="7">
    <source>
        <dbReference type="Proteomes" id="UP001209878"/>
    </source>
</evidence>
<comment type="caution">
    <text evidence="6">The sequence shown here is derived from an EMBL/GenBank/DDBJ whole genome shotgun (WGS) entry which is preliminary data.</text>
</comment>
<feature type="compositionally biased region" description="Polar residues" evidence="4">
    <location>
        <begin position="8"/>
        <end position="27"/>
    </location>
</feature>
<evidence type="ECO:0000256" key="2">
    <source>
        <dbReference type="ARBA" id="ARBA00023054"/>
    </source>
</evidence>
<dbReference type="InterPro" id="IPR024836">
    <property type="entry name" value="JAKMIP"/>
</dbReference>
<feature type="region of interest" description="Disordered" evidence="4">
    <location>
        <begin position="238"/>
        <end position="279"/>
    </location>
</feature>
<feature type="coiled-coil region" evidence="3">
    <location>
        <begin position="289"/>
        <end position="316"/>
    </location>
</feature>
<dbReference type="PANTHER" id="PTHR18935:SF8">
    <property type="entry name" value="GOLGIN SUBFAMILY A MEMBER 4-LIKE ISOFORM X1"/>
    <property type="match status" value="1"/>
</dbReference>
<evidence type="ECO:0000256" key="4">
    <source>
        <dbReference type="SAM" id="MobiDB-lite"/>
    </source>
</evidence>
<dbReference type="InterPro" id="IPR031994">
    <property type="entry name" value="JAKMIP_C"/>
</dbReference>
<proteinExistence type="inferred from homology"/>
<organism evidence="6 7">
    <name type="scientific">Ridgeia piscesae</name>
    <name type="common">Tubeworm</name>
    <dbReference type="NCBI Taxonomy" id="27915"/>
    <lineage>
        <taxon>Eukaryota</taxon>
        <taxon>Metazoa</taxon>
        <taxon>Spiralia</taxon>
        <taxon>Lophotrochozoa</taxon>
        <taxon>Annelida</taxon>
        <taxon>Polychaeta</taxon>
        <taxon>Sedentaria</taxon>
        <taxon>Canalipalpata</taxon>
        <taxon>Sabellida</taxon>
        <taxon>Siboglinidae</taxon>
        <taxon>Ridgeia</taxon>
    </lineage>
</organism>
<evidence type="ECO:0000259" key="5">
    <source>
        <dbReference type="Pfam" id="PF16034"/>
    </source>
</evidence>
<gene>
    <name evidence="6" type="ORF">NP493_853g01072</name>
</gene>
<dbReference type="EMBL" id="JAODUO010000854">
    <property type="protein sequence ID" value="KAK2173702.1"/>
    <property type="molecule type" value="Genomic_DNA"/>
</dbReference>
<name>A0AAD9KM56_RIDPI</name>
<dbReference type="PANTHER" id="PTHR18935">
    <property type="entry name" value="GOLGIN SUBFAMILY A MEMBER 4-LIKE ISOFORM X1"/>
    <property type="match status" value="1"/>
</dbReference>
<feature type="domain" description="Janus kinase and microtubule-interacting protein C-terminal" evidence="5">
    <location>
        <begin position="240"/>
        <end position="335"/>
    </location>
</feature>
<feature type="region of interest" description="Disordered" evidence="4">
    <location>
        <begin position="1"/>
        <end position="66"/>
    </location>
</feature>
<keyword evidence="7" id="KW-1185">Reference proteome</keyword>
<dbReference type="GO" id="GO:0008017">
    <property type="term" value="F:microtubule binding"/>
    <property type="evidence" value="ECO:0007669"/>
    <property type="project" value="InterPro"/>
</dbReference>
<keyword evidence="2 3" id="KW-0175">Coiled coil</keyword>
<evidence type="ECO:0000256" key="1">
    <source>
        <dbReference type="ARBA" id="ARBA00005239"/>
    </source>
</evidence>
<dbReference type="Proteomes" id="UP001209878">
    <property type="component" value="Unassembled WGS sequence"/>
</dbReference>
<evidence type="ECO:0000313" key="6">
    <source>
        <dbReference type="EMBL" id="KAK2173702.1"/>
    </source>
</evidence>
<feature type="compositionally biased region" description="Low complexity" evidence="4">
    <location>
        <begin position="256"/>
        <end position="272"/>
    </location>
</feature>
<comment type="similarity">
    <text evidence="1">Belongs to the JAKMIP family.</text>
</comment>
<protein>
    <recommendedName>
        <fullName evidence="5">Janus kinase and microtubule-interacting protein C-terminal domain-containing protein</fullName>
    </recommendedName>
</protein>
<accession>A0AAD9KM56</accession>
<dbReference type="AlphaFoldDB" id="A0AAD9KM56"/>